<evidence type="ECO:0000313" key="2">
    <source>
        <dbReference type="EMBL" id="VAW29526.1"/>
    </source>
</evidence>
<organism evidence="2">
    <name type="scientific">hydrothermal vent metagenome</name>
    <dbReference type="NCBI Taxonomy" id="652676"/>
    <lineage>
        <taxon>unclassified sequences</taxon>
        <taxon>metagenomes</taxon>
        <taxon>ecological metagenomes</taxon>
    </lineage>
</organism>
<dbReference type="EMBL" id="UOET01000376">
    <property type="protein sequence ID" value="VAW29526.1"/>
    <property type="molecule type" value="Genomic_DNA"/>
</dbReference>
<accession>A0A3B0VC29</accession>
<feature type="non-terminal residue" evidence="2">
    <location>
        <position position="189"/>
    </location>
</feature>
<dbReference type="AlphaFoldDB" id="A0A3B0VC29"/>
<name>A0A3B0VC29_9ZZZZ</name>
<reference evidence="2" key="1">
    <citation type="submission" date="2018-06" db="EMBL/GenBank/DDBJ databases">
        <authorList>
            <person name="Zhirakovskaya E."/>
        </authorList>
    </citation>
    <scope>NUCLEOTIDE SEQUENCE</scope>
</reference>
<dbReference type="Pfam" id="PF14289">
    <property type="entry name" value="DUF4369"/>
    <property type="match status" value="1"/>
</dbReference>
<proteinExistence type="predicted"/>
<protein>
    <recommendedName>
        <fullName evidence="1">DUF4369 domain-containing protein</fullName>
    </recommendedName>
</protein>
<feature type="domain" description="DUF4369" evidence="1">
    <location>
        <begin position="23"/>
        <end position="119"/>
    </location>
</feature>
<dbReference type="InterPro" id="IPR025380">
    <property type="entry name" value="DUF4369"/>
</dbReference>
<evidence type="ECO:0000259" key="1">
    <source>
        <dbReference type="Pfam" id="PF14289"/>
    </source>
</evidence>
<gene>
    <name evidence="2" type="ORF">MNBD_BACTEROID07-785</name>
</gene>
<sequence length="189" mass="21417">MKRISLFLLAAFFVLTTFAQEGYKIQIKISGSQDASLLLASYYGNKIRLVDTAFNKTPGNFVFEGKKALPGGVYMAVSPKKVKLFEFLINKNQHFTLQTDTANISMHLKALGSAENTVFFDYLQHSDKIYKKILALRKELKKTKKDSPAYKQLQENIAALRKENIAKRSELIQSHPGTFVAKLFEAMEE</sequence>